<reference evidence="3" key="2">
    <citation type="submission" date="2019-06" db="EMBL/GenBank/DDBJ databases">
        <title>Genomics analysis of Aphanomyces spp. identifies a new class of oomycete effector associated with host adaptation.</title>
        <authorList>
            <person name="Gaulin E."/>
        </authorList>
    </citation>
    <scope>NUCLEOTIDE SEQUENCE</scope>
    <source>
        <strain evidence="3">CBS 578.67</strain>
    </source>
</reference>
<keyword evidence="2" id="KW-0812">Transmembrane</keyword>
<dbReference type="AlphaFoldDB" id="A0A485KC89"/>
<feature type="transmembrane region" description="Helical" evidence="2">
    <location>
        <begin position="73"/>
        <end position="100"/>
    </location>
</feature>
<proteinExistence type="predicted"/>
<evidence type="ECO:0000256" key="2">
    <source>
        <dbReference type="SAM" id="Phobius"/>
    </source>
</evidence>
<feature type="region of interest" description="Disordered" evidence="1">
    <location>
        <begin position="168"/>
        <end position="194"/>
    </location>
</feature>
<name>A0A485KC89_9STRA</name>
<dbReference type="EMBL" id="VJMH01000614">
    <property type="protein sequence ID" value="KAF0715232.1"/>
    <property type="molecule type" value="Genomic_DNA"/>
</dbReference>
<accession>A0A485KC89</accession>
<keyword evidence="2" id="KW-0472">Membrane</keyword>
<reference evidence="4 5" key="1">
    <citation type="submission" date="2019-03" db="EMBL/GenBank/DDBJ databases">
        <authorList>
            <person name="Gaulin E."/>
            <person name="Dumas B."/>
        </authorList>
    </citation>
    <scope>NUCLEOTIDE SEQUENCE [LARGE SCALE GENOMIC DNA]</scope>
    <source>
        <strain evidence="4">CBS 568.67</strain>
    </source>
</reference>
<evidence type="ECO:0000313" key="4">
    <source>
        <dbReference type="EMBL" id="VFT80662.1"/>
    </source>
</evidence>
<evidence type="ECO:0000256" key="1">
    <source>
        <dbReference type="SAM" id="MobiDB-lite"/>
    </source>
</evidence>
<protein>
    <submittedName>
        <fullName evidence="4">Aste57867_3498 protein</fullName>
    </submittedName>
</protein>
<gene>
    <name evidence="4" type="primary">Aste57867_3498</name>
    <name evidence="3" type="ORF">As57867_003487</name>
    <name evidence="4" type="ORF">ASTE57867_3498</name>
</gene>
<evidence type="ECO:0000313" key="3">
    <source>
        <dbReference type="EMBL" id="KAF0715232.1"/>
    </source>
</evidence>
<evidence type="ECO:0000313" key="5">
    <source>
        <dbReference type="Proteomes" id="UP000332933"/>
    </source>
</evidence>
<dbReference type="EMBL" id="CAADRA010000614">
    <property type="protein sequence ID" value="VFT80662.1"/>
    <property type="molecule type" value="Genomic_DNA"/>
</dbReference>
<organism evidence="4 5">
    <name type="scientific">Aphanomyces stellatus</name>
    <dbReference type="NCBI Taxonomy" id="120398"/>
    <lineage>
        <taxon>Eukaryota</taxon>
        <taxon>Sar</taxon>
        <taxon>Stramenopiles</taxon>
        <taxon>Oomycota</taxon>
        <taxon>Saprolegniomycetes</taxon>
        <taxon>Saprolegniales</taxon>
        <taxon>Verrucalvaceae</taxon>
        <taxon>Aphanomyces</taxon>
    </lineage>
</organism>
<keyword evidence="5" id="KW-1185">Reference proteome</keyword>
<keyword evidence="2" id="KW-1133">Transmembrane helix</keyword>
<dbReference type="Proteomes" id="UP000332933">
    <property type="component" value="Unassembled WGS sequence"/>
</dbReference>
<sequence>MHFAHAPDPTVSPPRALSTAMGEMHTLACGHSDNDTSTSLQMLAGGLDAIKPSALVLRHWTGVALPTFPPFEAIQTVCLTTLSTMLLCIMILTFAAIFGFTATSPQRGNTNTKTHSISAEVDIAVQSSVATGIQIVENFVSNGASAAAGNTDLPVQGTATVVAAVPAVGRNPTPAPTQPTQLRPRLTRSNSIRSPTRFSQLLGKQC</sequence>